<organism evidence="2 3">
    <name type="scientific">Russula ochroleuca</name>
    <dbReference type="NCBI Taxonomy" id="152965"/>
    <lineage>
        <taxon>Eukaryota</taxon>
        <taxon>Fungi</taxon>
        <taxon>Dikarya</taxon>
        <taxon>Basidiomycota</taxon>
        <taxon>Agaricomycotina</taxon>
        <taxon>Agaricomycetes</taxon>
        <taxon>Russulales</taxon>
        <taxon>Russulaceae</taxon>
        <taxon>Russula</taxon>
    </lineage>
</organism>
<evidence type="ECO:0000313" key="2">
    <source>
        <dbReference type="EMBL" id="KAF8470343.1"/>
    </source>
</evidence>
<name>A0A9P5JYU5_9AGAM</name>
<dbReference type="EMBL" id="WHVB01000026">
    <property type="protein sequence ID" value="KAF8470343.1"/>
    <property type="molecule type" value="Genomic_DNA"/>
</dbReference>
<accession>A0A9P5JYU5</accession>
<feature type="compositionally biased region" description="Basic and acidic residues" evidence="1">
    <location>
        <begin position="1"/>
        <end position="12"/>
    </location>
</feature>
<keyword evidence="3" id="KW-1185">Reference proteome</keyword>
<sequence>MYKYDVQDRGPRNLEGGQGAGAGVARWGEARWGGVVQCKVGWGGAMRGGVGWCDAVEWGGVTHGSTHGNVLITDLVARAHSGAAVWEAGGVATHTSLAGTQPHLPLRPHTPPPPI</sequence>
<dbReference type="Proteomes" id="UP000759537">
    <property type="component" value="Unassembled WGS sequence"/>
</dbReference>
<evidence type="ECO:0000256" key="1">
    <source>
        <dbReference type="SAM" id="MobiDB-lite"/>
    </source>
</evidence>
<protein>
    <submittedName>
        <fullName evidence="2">Uncharacterized protein</fullName>
    </submittedName>
</protein>
<dbReference type="AlphaFoldDB" id="A0A9P5JYU5"/>
<evidence type="ECO:0000313" key="3">
    <source>
        <dbReference type="Proteomes" id="UP000759537"/>
    </source>
</evidence>
<proteinExistence type="predicted"/>
<feature type="region of interest" description="Disordered" evidence="1">
    <location>
        <begin position="94"/>
        <end position="115"/>
    </location>
</feature>
<gene>
    <name evidence="2" type="ORF">DFH94DRAFT_685214</name>
</gene>
<comment type="caution">
    <text evidence="2">The sequence shown here is derived from an EMBL/GenBank/DDBJ whole genome shotgun (WGS) entry which is preliminary data.</text>
</comment>
<reference evidence="2" key="2">
    <citation type="journal article" date="2020" name="Nat. Commun.">
        <title>Large-scale genome sequencing of mycorrhizal fungi provides insights into the early evolution of symbiotic traits.</title>
        <authorList>
            <person name="Miyauchi S."/>
            <person name="Kiss E."/>
            <person name="Kuo A."/>
            <person name="Drula E."/>
            <person name="Kohler A."/>
            <person name="Sanchez-Garcia M."/>
            <person name="Morin E."/>
            <person name="Andreopoulos B."/>
            <person name="Barry K.W."/>
            <person name="Bonito G."/>
            <person name="Buee M."/>
            <person name="Carver A."/>
            <person name="Chen C."/>
            <person name="Cichocki N."/>
            <person name="Clum A."/>
            <person name="Culley D."/>
            <person name="Crous P.W."/>
            <person name="Fauchery L."/>
            <person name="Girlanda M."/>
            <person name="Hayes R.D."/>
            <person name="Keri Z."/>
            <person name="LaButti K."/>
            <person name="Lipzen A."/>
            <person name="Lombard V."/>
            <person name="Magnuson J."/>
            <person name="Maillard F."/>
            <person name="Murat C."/>
            <person name="Nolan M."/>
            <person name="Ohm R.A."/>
            <person name="Pangilinan J."/>
            <person name="Pereira M.F."/>
            <person name="Perotto S."/>
            <person name="Peter M."/>
            <person name="Pfister S."/>
            <person name="Riley R."/>
            <person name="Sitrit Y."/>
            <person name="Stielow J.B."/>
            <person name="Szollosi G."/>
            <person name="Zifcakova L."/>
            <person name="Stursova M."/>
            <person name="Spatafora J.W."/>
            <person name="Tedersoo L."/>
            <person name="Vaario L.M."/>
            <person name="Yamada A."/>
            <person name="Yan M."/>
            <person name="Wang P."/>
            <person name="Xu J."/>
            <person name="Bruns T."/>
            <person name="Baldrian P."/>
            <person name="Vilgalys R."/>
            <person name="Dunand C."/>
            <person name="Henrissat B."/>
            <person name="Grigoriev I.V."/>
            <person name="Hibbett D."/>
            <person name="Nagy L.G."/>
            <person name="Martin F.M."/>
        </authorList>
    </citation>
    <scope>NUCLEOTIDE SEQUENCE</scope>
    <source>
        <strain evidence="2">Prilba</strain>
    </source>
</reference>
<feature type="region of interest" description="Disordered" evidence="1">
    <location>
        <begin position="1"/>
        <end position="20"/>
    </location>
</feature>
<reference evidence="2" key="1">
    <citation type="submission" date="2019-10" db="EMBL/GenBank/DDBJ databases">
        <authorList>
            <consortium name="DOE Joint Genome Institute"/>
            <person name="Kuo A."/>
            <person name="Miyauchi S."/>
            <person name="Kiss E."/>
            <person name="Drula E."/>
            <person name="Kohler A."/>
            <person name="Sanchez-Garcia M."/>
            <person name="Andreopoulos B."/>
            <person name="Barry K.W."/>
            <person name="Bonito G."/>
            <person name="Buee M."/>
            <person name="Carver A."/>
            <person name="Chen C."/>
            <person name="Cichocki N."/>
            <person name="Clum A."/>
            <person name="Culley D."/>
            <person name="Crous P.W."/>
            <person name="Fauchery L."/>
            <person name="Girlanda M."/>
            <person name="Hayes R."/>
            <person name="Keri Z."/>
            <person name="LaButti K."/>
            <person name="Lipzen A."/>
            <person name="Lombard V."/>
            <person name="Magnuson J."/>
            <person name="Maillard F."/>
            <person name="Morin E."/>
            <person name="Murat C."/>
            <person name="Nolan M."/>
            <person name="Ohm R."/>
            <person name="Pangilinan J."/>
            <person name="Pereira M."/>
            <person name="Perotto S."/>
            <person name="Peter M."/>
            <person name="Riley R."/>
            <person name="Sitrit Y."/>
            <person name="Stielow B."/>
            <person name="Szollosi G."/>
            <person name="Zifcakova L."/>
            <person name="Stursova M."/>
            <person name="Spatafora J.W."/>
            <person name="Tedersoo L."/>
            <person name="Vaario L.-M."/>
            <person name="Yamada A."/>
            <person name="Yan M."/>
            <person name="Wang P."/>
            <person name="Xu J."/>
            <person name="Bruns T."/>
            <person name="Baldrian P."/>
            <person name="Vilgalys R."/>
            <person name="Henrissat B."/>
            <person name="Grigoriev I.V."/>
            <person name="Hibbett D."/>
            <person name="Nagy L.G."/>
            <person name="Martin F.M."/>
        </authorList>
    </citation>
    <scope>NUCLEOTIDE SEQUENCE</scope>
    <source>
        <strain evidence="2">Prilba</strain>
    </source>
</reference>